<dbReference type="Proteomes" id="UP000184301">
    <property type="component" value="Unassembled WGS sequence"/>
</dbReference>
<name>A0A1M6UTG3_9FIRM</name>
<organism evidence="1 2">
    <name type="scientific">Hespellia stercorisuis DSM 15480</name>
    <dbReference type="NCBI Taxonomy" id="1121950"/>
    <lineage>
        <taxon>Bacteria</taxon>
        <taxon>Bacillati</taxon>
        <taxon>Bacillota</taxon>
        <taxon>Clostridia</taxon>
        <taxon>Lachnospirales</taxon>
        <taxon>Lachnospiraceae</taxon>
        <taxon>Hespellia</taxon>
    </lineage>
</organism>
<accession>A0A1M6UTG3</accession>
<sequence length="50" mass="6017">MRIVISPAQKMNTDTDSFPCRNLPEFLEETQELLSYMMTWDYEQAKSIWK</sequence>
<dbReference type="AlphaFoldDB" id="A0A1M6UTG3"/>
<keyword evidence="2" id="KW-1185">Reference proteome</keyword>
<dbReference type="Pfam" id="PF03883">
    <property type="entry name" value="H2O2_YaaD"/>
    <property type="match status" value="1"/>
</dbReference>
<dbReference type="RefSeq" id="WP_084534119.1">
    <property type="nucleotide sequence ID" value="NZ_FQZY01000078.1"/>
</dbReference>
<evidence type="ECO:0000313" key="1">
    <source>
        <dbReference type="EMBL" id="SHK72525.1"/>
    </source>
</evidence>
<protein>
    <submittedName>
        <fullName evidence="1">Uncharacterized protein</fullName>
    </submittedName>
</protein>
<dbReference type="OrthoDB" id="9777133at2"/>
<gene>
    <name evidence="1" type="ORF">SAMN02745243_03602</name>
</gene>
<dbReference type="EMBL" id="FQZY01000078">
    <property type="protein sequence ID" value="SHK72525.1"/>
    <property type="molecule type" value="Genomic_DNA"/>
</dbReference>
<dbReference type="InterPro" id="IPR005583">
    <property type="entry name" value="YaaA"/>
</dbReference>
<reference evidence="1 2" key="1">
    <citation type="submission" date="2016-11" db="EMBL/GenBank/DDBJ databases">
        <authorList>
            <person name="Jaros S."/>
            <person name="Januszkiewicz K."/>
            <person name="Wedrychowicz H."/>
        </authorList>
    </citation>
    <scope>NUCLEOTIDE SEQUENCE [LARGE SCALE GENOMIC DNA]</scope>
    <source>
        <strain evidence="1 2">DSM 15480</strain>
    </source>
</reference>
<evidence type="ECO:0000313" key="2">
    <source>
        <dbReference type="Proteomes" id="UP000184301"/>
    </source>
</evidence>
<proteinExistence type="predicted"/>
<dbReference type="STRING" id="1121950.SAMN02745243_03602"/>